<evidence type="ECO:0000256" key="1">
    <source>
        <dbReference type="ARBA" id="ARBA00022723"/>
    </source>
</evidence>
<dbReference type="SUPFAM" id="SSF56219">
    <property type="entry name" value="DNase I-like"/>
    <property type="match status" value="1"/>
</dbReference>
<evidence type="ECO:0000256" key="4">
    <source>
        <dbReference type="PROSITE-ProRule" id="PRU00146"/>
    </source>
</evidence>
<dbReference type="AlphaFoldDB" id="A0A6G0TBQ5"/>
<feature type="domain" description="Reverse transcriptase" evidence="6">
    <location>
        <begin position="205"/>
        <end position="438"/>
    </location>
</feature>
<dbReference type="SUPFAM" id="SSF56672">
    <property type="entry name" value="DNA/RNA polymerases"/>
    <property type="match status" value="1"/>
</dbReference>
<evidence type="ECO:0000256" key="3">
    <source>
        <dbReference type="ARBA" id="ARBA00022833"/>
    </source>
</evidence>
<dbReference type="EMBL" id="VYZN01000044">
    <property type="protein sequence ID" value="KAE9529661.1"/>
    <property type="molecule type" value="Genomic_DNA"/>
</dbReference>
<gene>
    <name evidence="7" type="ORF">AGLY_011757</name>
</gene>
<accession>A0A6G0TBQ5</accession>
<dbReference type="Pfam" id="PF00078">
    <property type="entry name" value="RVT_1"/>
    <property type="match status" value="1"/>
</dbReference>
<dbReference type="PANTHER" id="PTHR47027:SF20">
    <property type="entry name" value="REVERSE TRANSCRIPTASE-LIKE PROTEIN WITH RNA-DIRECTED DNA POLYMERASE DOMAIN"/>
    <property type="match status" value="1"/>
</dbReference>
<evidence type="ECO:0000259" key="5">
    <source>
        <dbReference type="PROSITE" id="PS50016"/>
    </source>
</evidence>
<dbReference type="Gene3D" id="3.30.40.10">
    <property type="entry name" value="Zinc/RING finger domain, C3HC4 (zinc finger)"/>
    <property type="match status" value="1"/>
</dbReference>
<proteinExistence type="predicted"/>
<dbReference type="CDD" id="cd01650">
    <property type="entry name" value="RT_nLTR_like"/>
    <property type="match status" value="1"/>
</dbReference>
<keyword evidence="8" id="KW-1185">Reference proteome</keyword>
<dbReference type="GO" id="GO:0008270">
    <property type="term" value="F:zinc ion binding"/>
    <property type="evidence" value="ECO:0007669"/>
    <property type="project" value="UniProtKB-KW"/>
</dbReference>
<evidence type="ECO:0000256" key="2">
    <source>
        <dbReference type="ARBA" id="ARBA00022771"/>
    </source>
</evidence>
<dbReference type="InterPro" id="IPR043502">
    <property type="entry name" value="DNA/RNA_pol_sf"/>
</dbReference>
<dbReference type="InterPro" id="IPR013083">
    <property type="entry name" value="Znf_RING/FYVE/PHD"/>
</dbReference>
<dbReference type="InterPro" id="IPR036691">
    <property type="entry name" value="Endo/exonu/phosph_ase_sf"/>
</dbReference>
<keyword evidence="3" id="KW-0862">Zinc</keyword>
<keyword evidence="2 4" id="KW-0863">Zinc-finger</keyword>
<dbReference type="InterPro" id="IPR011011">
    <property type="entry name" value="Znf_FYVE_PHD"/>
</dbReference>
<organism evidence="7 8">
    <name type="scientific">Aphis glycines</name>
    <name type="common">Soybean aphid</name>
    <dbReference type="NCBI Taxonomy" id="307491"/>
    <lineage>
        <taxon>Eukaryota</taxon>
        <taxon>Metazoa</taxon>
        <taxon>Ecdysozoa</taxon>
        <taxon>Arthropoda</taxon>
        <taxon>Hexapoda</taxon>
        <taxon>Insecta</taxon>
        <taxon>Pterygota</taxon>
        <taxon>Neoptera</taxon>
        <taxon>Paraneoptera</taxon>
        <taxon>Hemiptera</taxon>
        <taxon>Sternorrhyncha</taxon>
        <taxon>Aphidomorpha</taxon>
        <taxon>Aphidoidea</taxon>
        <taxon>Aphididae</taxon>
        <taxon>Aphidini</taxon>
        <taxon>Aphis</taxon>
        <taxon>Aphis</taxon>
    </lineage>
</organism>
<dbReference type="Proteomes" id="UP000475862">
    <property type="component" value="Unassembled WGS sequence"/>
</dbReference>
<dbReference type="Gene3D" id="3.60.10.10">
    <property type="entry name" value="Endonuclease/exonuclease/phosphatase"/>
    <property type="match status" value="1"/>
</dbReference>
<evidence type="ECO:0000259" key="6">
    <source>
        <dbReference type="PROSITE" id="PS50878"/>
    </source>
</evidence>
<comment type="caution">
    <text evidence="7">The sequence shown here is derived from an EMBL/GenBank/DDBJ whole genome shotgun (WGS) entry which is preliminary data.</text>
</comment>
<evidence type="ECO:0000313" key="7">
    <source>
        <dbReference type="EMBL" id="KAE9529661.1"/>
    </source>
</evidence>
<feature type="domain" description="PHD-type" evidence="5">
    <location>
        <begin position="640"/>
        <end position="690"/>
    </location>
</feature>
<dbReference type="CDD" id="cd15541">
    <property type="entry name" value="PHD_TIF1_like"/>
    <property type="match status" value="1"/>
</dbReference>
<dbReference type="GO" id="GO:0071897">
    <property type="term" value="P:DNA biosynthetic process"/>
    <property type="evidence" value="ECO:0007669"/>
    <property type="project" value="UniProtKB-ARBA"/>
</dbReference>
<dbReference type="PROSITE" id="PS50878">
    <property type="entry name" value="RT_POL"/>
    <property type="match status" value="1"/>
</dbReference>
<protein>
    <recommendedName>
        <fullName evidence="9">PHD-type domain-containing protein</fullName>
    </recommendedName>
</protein>
<keyword evidence="1" id="KW-0479">Metal-binding</keyword>
<dbReference type="InterPro" id="IPR000477">
    <property type="entry name" value="RT_dom"/>
</dbReference>
<dbReference type="PROSITE" id="PS50016">
    <property type="entry name" value="ZF_PHD_2"/>
    <property type="match status" value="1"/>
</dbReference>
<dbReference type="InterPro" id="IPR019787">
    <property type="entry name" value="Znf_PHD-finger"/>
</dbReference>
<reference evidence="7 8" key="1">
    <citation type="submission" date="2019-08" db="EMBL/GenBank/DDBJ databases">
        <title>The genome of the soybean aphid Biotype 1, its phylome, world population structure and adaptation to the North American continent.</title>
        <authorList>
            <person name="Giordano R."/>
            <person name="Donthu R.K."/>
            <person name="Hernandez A.G."/>
            <person name="Wright C.L."/>
            <person name="Zimin A.V."/>
        </authorList>
    </citation>
    <scope>NUCLEOTIDE SEQUENCE [LARGE SCALE GENOMIC DNA]</scope>
    <source>
        <tissue evidence="7">Whole aphids</tissue>
    </source>
</reference>
<name>A0A6G0TBQ5_APHGL</name>
<evidence type="ECO:0008006" key="9">
    <source>
        <dbReference type="Google" id="ProtNLM"/>
    </source>
</evidence>
<sequence length="779" mass="90596">MIKDSRLKLVKELEPINDRLCYLTYLTITGKIFDIVLINCYTPTETADEDLKDAFYETLERTFNCIPANYIKIVLGDMNAQVGRERIFKKTTGKEIRKFRGADGDTDHYLVMANLRTKLSRRWIKDKTKTRPRLDTNKLKDLKIIKTYQNTISNLLYYNSNGSNQNLKDEWKENNKAPGEDNTNAELIKISTPEILSSIHGIIKNSWENGIIPQEWKISIICPIYKKEDPMDTKNYRGIALLNTCYNIFSISVLHRLEKCTNDIIGNYQTGFIKGKSTTDHIFTIRQTLEKYYEFGKEIHICFVDFKQAYDSIIREELWKVLEEFGVQAKLIQVVKKCNSNSCYKVKFGKKISESFEANYQGMELLGNKTILAYADDFMVIGFSREEIITKTADLIAAAKPMGLEINQGRNYGNTQNLIVGDCTFQTVTDFKYLGANINNANNMHNEIKLKVAAANKGYFTLEKFFKSRFLSIKSKSTLYSSYLRLFLSYGCETWSVTEGDEEKLLIFERKVLRRIYGPIIENGEYRNRTNREVYQIYSKPDIKSFIRGKRLEWAGNTWRSTGIIKGVMTGTMNEKRPRGNLRQRWMDLVKSDLEKCAPGLKLEECKALKYKKRKLSTSSNDSSSDAFISDTEYTFDSPNAVCSCCYEWGEYLYKCSRCHRKYHEDCHIPIIIPSNEEEKEWQCTLCKDITAISNDLGKYDLDDISDKTVRRKIIERILMELLCRFKDIDHFRDSSPRTIVNDPYHKSANKLLEFFNRIDECIDFTMMCVFFCVCVQHN</sequence>
<dbReference type="SUPFAM" id="SSF57903">
    <property type="entry name" value="FYVE/PHD zinc finger"/>
    <property type="match status" value="1"/>
</dbReference>
<dbReference type="PANTHER" id="PTHR47027">
    <property type="entry name" value="REVERSE TRANSCRIPTASE DOMAIN-CONTAINING PROTEIN"/>
    <property type="match status" value="1"/>
</dbReference>
<dbReference type="OrthoDB" id="1870062at2759"/>
<evidence type="ECO:0000313" key="8">
    <source>
        <dbReference type="Proteomes" id="UP000475862"/>
    </source>
</evidence>